<dbReference type="PROSITE" id="PS50082">
    <property type="entry name" value="WD_REPEATS_2"/>
    <property type="match status" value="3"/>
</dbReference>
<dbReference type="InterPro" id="IPR015943">
    <property type="entry name" value="WD40/YVTN_repeat-like_dom_sf"/>
</dbReference>
<dbReference type="Gene3D" id="2.130.10.10">
    <property type="entry name" value="YVTN repeat-like/Quinoprotein amine dehydrogenase"/>
    <property type="match status" value="1"/>
</dbReference>
<dbReference type="InterPro" id="IPR036322">
    <property type="entry name" value="WD40_repeat_dom_sf"/>
</dbReference>
<evidence type="ECO:0000313" key="4">
    <source>
        <dbReference type="EMBL" id="KAK2992764.1"/>
    </source>
</evidence>
<gene>
    <name evidence="4" type="ORF">RJ640_023277</name>
</gene>
<dbReference type="PROSITE" id="PS50294">
    <property type="entry name" value="WD_REPEATS_REGION"/>
    <property type="match status" value="1"/>
</dbReference>
<dbReference type="SUPFAM" id="SSF50978">
    <property type="entry name" value="WD40 repeat-like"/>
    <property type="match status" value="1"/>
</dbReference>
<accession>A0AA88RML0</accession>
<reference evidence="4" key="1">
    <citation type="submission" date="2022-12" db="EMBL/GenBank/DDBJ databases">
        <title>Draft genome assemblies for two species of Escallonia (Escalloniales).</title>
        <authorList>
            <person name="Chanderbali A."/>
            <person name="Dervinis C."/>
            <person name="Anghel I."/>
            <person name="Soltis D."/>
            <person name="Soltis P."/>
            <person name="Zapata F."/>
        </authorList>
    </citation>
    <scope>NUCLEOTIDE SEQUENCE</scope>
    <source>
        <strain evidence="4">UCBG92.1500</strain>
        <tissue evidence="4">Leaf</tissue>
    </source>
</reference>
<sequence length="746" mass="82650">MGSFSDDDEEYRFFDAQENIASVSNSVSECREGPDSSSFMYNLWIRSPASVEERRSKFFRWMGLGLEDRISVDNSVDPDGGVLNGGFDRIMKTSGAVLRSPIFEDEFSSSRSSVSSWSGDTSDLSRGSGSTENFVCRFGNMDGGAGCNVDGLRQDAELKKLEVGWKDQLVTAEACEDTPGSYTSVHQVVQSEIEVAGSSESVVHRVKKRWFNRLRSMSCIVDRQGKAGDTGRSGSDAIGRARIQRVRARHCKKRLKELSALFIGQDIQAHEGSILTMKFSPDGQYLASAGEDRIVRVWQVVEDERANEVDIPDIDPSCIYFTVNHLSELAPLTTEKERISKLKSLKKTAESACVIFPPKVFRLLEKPLHEFHGHNGEILDLSWSNKNVSPSNLYLIRVFLSVVECLFSKFCSWCSVFFRLQSIKMFVCGELDVTIASKSFHTVIMFNPVDDNYFISGSIDGKVRIWVINGCQVVDWTDIKDIVTAVSYRPDGQGGIIGSMKGSCRFFTVSDNHFQLEAQTSFNSKKKSPCKRITGLQVVPACFFPQDPSKVMVTCADSLVRILHGTDVIGKFRGLRNAGNQISAEFTSDGKHIVSAGEDSNIYLWNCRTQEDSSLSQPKTTRSFEYFSTDASVAVPWFGLKMGNSSHVLDEISPNKLPFSSSACFSLCQDFSLDSIPKGSATWPEENLPSSSPRGAPSAVGKSQYRFLRTSCQSASTSHAWGLVIVTAGWDGRIRSFHNYGLPVPL</sequence>
<dbReference type="PANTHER" id="PTHR14221">
    <property type="entry name" value="WD REPEAT DOMAIN 44"/>
    <property type="match status" value="1"/>
</dbReference>
<feature type="repeat" description="WD" evidence="3">
    <location>
        <begin position="450"/>
        <end position="466"/>
    </location>
</feature>
<dbReference type="SMART" id="SM00320">
    <property type="entry name" value="WD40"/>
    <property type="match status" value="5"/>
</dbReference>
<dbReference type="EMBL" id="JAVXUO010000385">
    <property type="protein sequence ID" value="KAK2992764.1"/>
    <property type="molecule type" value="Genomic_DNA"/>
</dbReference>
<organism evidence="4 5">
    <name type="scientific">Escallonia rubra</name>
    <dbReference type="NCBI Taxonomy" id="112253"/>
    <lineage>
        <taxon>Eukaryota</taxon>
        <taxon>Viridiplantae</taxon>
        <taxon>Streptophyta</taxon>
        <taxon>Embryophyta</taxon>
        <taxon>Tracheophyta</taxon>
        <taxon>Spermatophyta</taxon>
        <taxon>Magnoliopsida</taxon>
        <taxon>eudicotyledons</taxon>
        <taxon>Gunneridae</taxon>
        <taxon>Pentapetalae</taxon>
        <taxon>asterids</taxon>
        <taxon>campanulids</taxon>
        <taxon>Escalloniales</taxon>
        <taxon>Escalloniaceae</taxon>
        <taxon>Escallonia</taxon>
    </lineage>
</organism>
<comment type="caution">
    <text evidence="4">The sequence shown here is derived from an EMBL/GenBank/DDBJ whole genome shotgun (WGS) entry which is preliminary data.</text>
</comment>
<evidence type="ECO:0000256" key="3">
    <source>
        <dbReference type="PROSITE-ProRule" id="PRU00221"/>
    </source>
</evidence>
<name>A0AA88RML0_9ASTE</name>
<evidence type="ECO:0000256" key="2">
    <source>
        <dbReference type="ARBA" id="ARBA00022737"/>
    </source>
</evidence>
<evidence type="ECO:0000313" key="5">
    <source>
        <dbReference type="Proteomes" id="UP001187471"/>
    </source>
</evidence>
<dbReference type="InterPro" id="IPR001680">
    <property type="entry name" value="WD40_rpt"/>
</dbReference>
<keyword evidence="5" id="KW-1185">Reference proteome</keyword>
<proteinExistence type="predicted"/>
<dbReference type="AlphaFoldDB" id="A0AA88RML0"/>
<keyword evidence="1 3" id="KW-0853">WD repeat</keyword>
<evidence type="ECO:0000256" key="1">
    <source>
        <dbReference type="ARBA" id="ARBA00022574"/>
    </source>
</evidence>
<dbReference type="PANTHER" id="PTHR14221:SF57">
    <property type="entry name" value="TRANSDUCIN_WD40 REPEAT-LIKE SUPERFAMILY PROTEIN"/>
    <property type="match status" value="1"/>
</dbReference>
<protein>
    <submittedName>
        <fullName evidence="4">Uncharacterized protein</fullName>
    </submittedName>
</protein>
<dbReference type="Pfam" id="PF00400">
    <property type="entry name" value="WD40"/>
    <property type="match status" value="3"/>
</dbReference>
<feature type="repeat" description="WD" evidence="3">
    <location>
        <begin position="583"/>
        <end position="615"/>
    </location>
</feature>
<feature type="repeat" description="WD" evidence="3">
    <location>
        <begin position="267"/>
        <end position="308"/>
    </location>
</feature>
<keyword evidence="2" id="KW-0677">Repeat</keyword>
<dbReference type="InterPro" id="IPR040324">
    <property type="entry name" value="WDR44/Dgr2"/>
</dbReference>
<dbReference type="Proteomes" id="UP001187471">
    <property type="component" value="Unassembled WGS sequence"/>
</dbReference>